<evidence type="ECO:0000256" key="3">
    <source>
        <dbReference type="ARBA" id="ARBA00022723"/>
    </source>
</evidence>
<dbReference type="InterPro" id="IPR029060">
    <property type="entry name" value="PIN-like_dom_sf"/>
</dbReference>
<dbReference type="InterPro" id="IPR002716">
    <property type="entry name" value="PIN_dom"/>
</dbReference>
<organism evidence="8 9">
    <name type="scientific">Variovorax soli</name>
    <dbReference type="NCBI Taxonomy" id="376815"/>
    <lineage>
        <taxon>Bacteria</taxon>
        <taxon>Pseudomonadati</taxon>
        <taxon>Pseudomonadota</taxon>
        <taxon>Betaproteobacteria</taxon>
        <taxon>Burkholderiales</taxon>
        <taxon>Comamonadaceae</taxon>
        <taxon>Variovorax</taxon>
    </lineage>
</organism>
<keyword evidence="3 6" id="KW-0479">Metal-binding</keyword>
<gene>
    <name evidence="6" type="primary">vapC</name>
    <name evidence="8" type="ORF">J2739_003516</name>
</gene>
<dbReference type="PANTHER" id="PTHR42740:SF1">
    <property type="entry name" value="RIBONUCLEASE VAPC3"/>
    <property type="match status" value="1"/>
</dbReference>
<dbReference type="EC" id="3.1.-.-" evidence="6"/>
<keyword evidence="2 6" id="KW-0540">Nuclease</keyword>
<feature type="binding site" evidence="6">
    <location>
        <position position="5"/>
    </location>
    <ligand>
        <name>Mg(2+)</name>
        <dbReference type="ChEBI" id="CHEBI:18420"/>
    </ligand>
</feature>
<dbReference type="Gene3D" id="3.40.50.1010">
    <property type="entry name" value="5'-nuclease"/>
    <property type="match status" value="1"/>
</dbReference>
<comment type="similarity">
    <text evidence="6">Belongs to the PINc/VapC protein family.</text>
</comment>
<evidence type="ECO:0000256" key="5">
    <source>
        <dbReference type="ARBA" id="ARBA00022842"/>
    </source>
</evidence>
<comment type="caution">
    <text evidence="8">The sequence shown here is derived from an EMBL/GenBank/DDBJ whole genome shotgun (WGS) entry which is preliminary data.</text>
</comment>
<keyword evidence="9" id="KW-1185">Reference proteome</keyword>
<reference evidence="8 9" key="1">
    <citation type="submission" date="2023-07" db="EMBL/GenBank/DDBJ databases">
        <title>Sorghum-associated microbial communities from plants grown in Nebraska, USA.</title>
        <authorList>
            <person name="Schachtman D."/>
        </authorList>
    </citation>
    <scope>NUCLEOTIDE SEQUENCE [LARGE SCALE GENOMIC DNA]</scope>
    <source>
        <strain evidence="8 9">DS1781</strain>
    </source>
</reference>
<keyword evidence="1 6" id="KW-1277">Toxin-antitoxin system</keyword>
<accession>A0ABU1NI87</accession>
<dbReference type="Pfam" id="PF01850">
    <property type="entry name" value="PIN"/>
    <property type="match status" value="1"/>
</dbReference>
<evidence type="ECO:0000256" key="6">
    <source>
        <dbReference type="HAMAP-Rule" id="MF_00265"/>
    </source>
</evidence>
<sequence length="129" mass="14470">MILVDSSVWIDYFRGTDSIAADRLDQLLQTEPLAIGDLILAEVLQGFTKERDFAEARKLLTALEVVTLGGEAIAIEAARNHRRLRALGFTVRKTIDTLIATWCIENDGILLHNDRDFDAFQKHLGLQCC</sequence>
<evidence type="ECO:0000313" key="9">
    <source>
        <dbReference type="Proteomes" id="UP001184230"/>
    </source>
</evidence>
<evidence type="ECO:0000256" key="1">
    <source>
        <dbReference type="ARBA" id="ARBA00022649"/>
    </source>
</evidence>
<dbReference type="InterPro" id="IPR022907">
    <property type="entry name" value="VapC_family"/>
</dbReference>
<keyword evidence="6" id="KW-0800">Toxin</keyword>
<keyword evidence="5 6" id="KW-0460">Magnesium</keyword>
<dbReference type="Proteomes" id="UP001184230">
    <property type="component" value="Unassembled WGS sequence"/>
</dbReference>
<feature type="binding site" evidence="6">
    <location>
        <position position="96"/>
    </location>
    <ligand>
        <name>Mg(2+)</name>
        <dbReference type="ChEBI" id="CHEBI:18420"/>
    </ligand>
</feature>
<dbReference type="CDD" id="cd18760">
    <property type="entry name" value="PIN_MtVapC3-like"/>
    <property type="match status" value="1"/>
</dbReference>
<dbReference type="PANTHER" id="PTHR42740">
    <property type="entry name" value="RIBONUCLEASE VAPC3"/>
    <property type="match status" value="1"/>
</dbReference>
<evidence type="ECO:0000256" key="2">
    <source>
        <dbReference type="ARBA" id="ARBA00022722"/>
    </source>
</evidence>
<name>A0ABU1NI87_9BURK</name>
<dbReference type="EMBL" id="JAVDRF010000007">
    <property type="protein sequence ID" value="MDR6537735.1"/>
    <property type="molecule type" value="Genomic_DNA"/>
</dbReference>
<evidence type="ECO:0000256" key="4">
    <source>
        <dbReference type="ARBA" id="ARBA00022801"/>
    </source>
</evidence>
<feature type="domain" description="PIN" evidence="7">
    <location>
        <begin position="2"/>
        <end position="120"/>
    </location>
</feature>
<proteinExistence type="inferred from homology"/>
<dbReference type="SUPFAM" id="SSF88723">
    <property type="entry name" value="PIN domain-like"/>
    <property type="match status" value="1"/>
</dbReference>
<comment type="function">
    <text evidence="6">Toxic component of a toxin-antitoxin (TA) system. An RNase.</text>
</comment>
<dbReference type="RefSeq" id="WP_309903879.1">
    <property type="nucleotide sequence ID" value="NZ_JAVDRF010000007.1"/>
</dbReference>
<evidence type="ECO:0000313" key="8">
    <source>
        <dbReference type="EMBL" id="MDR6537735.1"/>
    </source>
</evidence>
<evidence type="ECO:0000259" key="7">
    <source>
        <dbReference type="Pfam" id="PF01850"/>
    </source>
</evidence>
<protein>
    <recommendedName>
        <fullName evidence="6">Ribonuclease VapC</fullName>
        <shortName evidence="6">RNase VapC</shortName>
        <ecNumber evidence="6">3.1.-.-</ecNumber>
    </recommendedName>
    <alternativeName>
        <fullName evidence="6">Toxin VapC</fullName>
    </alternativeName>
</protein>
<comment type="cofactor">
    <cofactor evidence="6">
        <name>Mg(2+)</name>
        <dbReference type="ChEBI" id="CHEBI:18420"/>
    </cofactor>
</comment>
<dbReference type="HAMAP" id="MF_00265">
    <property type="entry name" value="VapC_Nob1"/>
    <property type="match status" value="1"/>
</dbReference>
<dbReference type="InterPro" id="IPR051749">
    <property type="entry name" value="PINc/VapC_TA_RNase"/>
</dbReference>
<keyword evidence="4 6" id="KW-0378">Hydrolase</keyword>